<dbReference type="Proteomes" id="UP001303222">
    <property type="component" value="Unassembled WGS sequence"/>
</dbReference>
<evidence type="ECO:0000313" key="2">
    <source>
        <dbReference type="EMBL" id="KAK3949560.1"/>
    </source>
</evidence>
<organism evidence="2 3">
    <name type="scientific">Pseudoneurospora amorphoporcata</name>
    <dbReference type="NCBI Taxonomy" id="241081"/>
    <lineage>
        <taxon>Eukaryota</taxon>
        <taxon>Fungi</taxon>
        <taxon>Dikarya</taxon>
        <taxon>Ascomycota</taxon>
        <taxon>Pezizomycotina</taxon>
        <taxon>Sordariomycetes</taxon>
        <taxon>Sordariomycetidae</taxon>
        <taxon>Sordariales</taxon>
        <taxon>Sordariaceae</taxon>
        <taxon>Pseudoneurospora</taxon>
    </lineage>
</organism>
<dbReference type="EMBL" id="MU859209">
    <property type="protein sequence ID" value="KAK3949560.1"/>
    <property type="molecule type" value="Genomic_DNA"/>
</dbReference>
<feature type="compositionally biased region" description="Basic and acidic residues" evidence="1">
    <location>
        <begin position="50"/>
        <end position="67"/>
    </location>
</feature>
<reference evidence="2" key="1">
    <citation type="journal article" date="2023" name="Mol. Phylogenet. Evol.">
        <title>Genome-scale phylogeny and comparative genomics of the fungal order Sordariales.</title>
        <authorList>
            <person name="Hensen N."/>
            <person name="Bonometti L."/>
            <person name="Westerberg I."/>
            <person name="Brannstrom I.O."/>
            <person name="Guillou S."/>
            <person name="Cros-Aarteil S."/>
            <person name="Calhoun S."/>
            <person name="Haridas S."/>
            <person name="Kuo A."/>
            <person name="Mondo S."/>
            <person name="Pangilinan J."/>
            <person name="Riley R."/>
            <person name="LaButti K."/>
            <person name="Andreopoulos B."/>
            <person name="Lipzen A."/>
            <person name="Chen C."/>
            <person name="Yan M."/>
            <person name="Daum C."/>
            <person name="Ng V."/>
            <person name="Clum A."/>
            <person name="Steindorff A."/>
            <person name="Ohm R.A."/>
            <person name="Martin F."/>
            <person name="Silar P."/>
            <person name="Natvig D.O."/>
            <person name="Lalanne C."/>
            <person name="Gautier V."/>
            <person name="Ament-Velasquez S.L."/>
            <person name="Kruys A."/>
            <person name="Hutchinson M.I."/>
            <person name="Powell A.J."/>
            <person name="Barry K."/>
            <person name="Miller A.N."/>
            <person name="Grigoriev I.V."/>
            <person name="Debuchy R."/>
            <person name="Gladieux P."/>
            <person name="Hiltunen Thoren M."/>
            <person name="Johannesson H."/>
        </authorList>
    </citation>
    <scope>NUCLEOTIDE SEQUENCE</scope>
    <source>
        <strain evidence="2">CBS 626.80</strain>
    </source>
</reference>
<feature type="region of interest" description="Disordered" evidence="1">
    <location>
        <begin position="32"/>
        <end position="84"/>
    </location>
</feature>
<reference evidence="2" key="2">
    <citation type="submission" date="2023-06" db="EMBL/GenBank/DDBJ databases">
        <authorList>
            <consortium name="Lawrence Berkeley National Laboratory"/>
            <person name="Mondo S.J."/>
            <person name="Hensen N."/>
            <person name="Bonometti L."/>
            <person name="Westerberg I."/>
            <person name="Brannstrom I.O."/>
            <person name="Guillou S."/>
            <person name="Cros-Aarteil S."/>
            <person name="Calhoun S."/>
            <person name="Haridas S."/>
            <person name="Kuo A."/>
            <person name="Pangilinan J."/>
            <person name="Riley R."/>
            <person name="Labutti K."/>
            <person name="Andreopoulos B."/>
            <person name="Lipzen A."/>
            <person name="Chen C."/>
            <person name="Yanf M."/>
            <person name="Daum C."/>
            <person name="Ng V."/>
            <person name="Clum A."/>
            <person name="Steindorff A."/>
            <person name="Ohm R."/>
            <person name="Martin F."/>
            <person name="Silar P."/>
            <person name="Natvig D."/>
            <person name="Lalanne C."/>
            <person name="Gautier V."/>
            <person name="Ament-Velasquez S.L."/>
            <person name="Kruys A."/>
            <person name="Hutchinson M.I."/>
            <person name="Powell A.J."/>
            <person name="Barry K."/>
            <person name="Miller A.N."/>
            <person name="Grigoriev I.V."/>
            <person name="Debuchy R."/>
            <person name="Gladieux P."/>
            <person name="Thoren M.H."/>
            <person name="Johannesson H."/>
        </authorList>
    </citation>
    <scope>NUCLEOTIDE SEQUENCE</scope>
    <source>
        <strain evidence="2">CBS 626.80</strain>
    </source>
</reference>
<gene>
    <name evidence="2" type="ORF">QBC32DRAFT_188507</name>
</gene>
<evidence type="ECO:0000313" key="3">
    <source>
        <dbReference type="Proteomes" id="UP001303222"/>
    </source>
</evidence>
<keyword evidence="3" id="KW-1185">Reference proteome</keyword>
<feature type="non-terminal residue" evidence="2">
    <location>
        <position position="1"/>
    </location>
</feature>
<evidence type="ECO:0000256" key="1">
    <source>
        <dbReference type="SAM" id="MobiDB-lite"/>
    </source>
</evidence>
<feature type="non-terminal residue" evidence="2">
    <location>
        <position position="84"/>
    </location>
</feature>
<proteinExistence type="predicted"/>
<feature type="compositionally biased region" description="Basic and acidic residues" evidence="1">
    <location>
        <begin position="75"/>
        <end position="84"/>
    </location>
</feature>
<sequence length="84" mass="9534">IKAAAAMAPSFRIPQLRSHDFLHLPRKSDEFTMTDPTISEPKPIPLLPHQADRTNRTRTRGSKDRAKPLASVANHNKEQEQPNR</sequence>
<comment type="caution">
    <text evidence="2">The sequence shown here is derived from an EMBL/GenBank/DDBJ whole genome shotgun (WGS) entry which is preliminary data.</text>
</comment>
<protein>
    <submittedName>
        <fullName evidence="2">Uncharacterized protein</fullName>
    </submittedName>
</protein>
<accession>A0AAN6NPT5</accession>
<name>A0AAN6NPT5_9PEZI</name>
<dbReference type="AlphaFoldDB" id="A0AAN6NPT5"/>